<protein>
    <submittedName>
        <fullName evidence="2">Uncharacterized protein</fullName>
    </submittedName>
</protein>
<dbReference type="AlphaFoldDB" id="A0A9Q1ILG3"/>
<feature type="region of interest" description="Disordered" evidence="1">
    <location>
        <begin position="86"/>
        <end position="114"/>
    </location>
</feature>
<comment type="caution">
    <text evidence="2">The sequence shown here is derived from an EMBL/GenBank/DDBJ whole genome shotgun (WGS) entry which is preliminary data.</text>
</comment>
<organism evidence="2 3">
    <name type="scientific">Synaphobranchus kaupii</name>
    <name type="common">Kaup's arrowtooth eel</name>
    <dbReference type="NCBI Taxonomy" id="118154"/>
    <lineage>
        <taxon>Eukaryota</taxon>
        <taxon>Metazoa</taxon>
        <taxon>Chordata</taxon>
        <taxon>Craniata</taxon>
        <taxon>Vertebrata</taxon>
        <taxon>Euteleostomi</taxon>
        <taxon>Actinopterygii</taxon>
        <taxon>Neopterygii</taxon>
        <taxon>Teleostei</taxon>
        <taxon>Anguilliformes</taxon>
        <taxon>Synaphobranchidae</taxon>
        <taxon>Synaphobranchus</taxon>
    </lineage>
</organism>
<feature type="region of interest" description="Disordered" evidence="1">
    <location>
        <begin position="34"/>
        <end position="71"/>
    </location>
</feature>
<proteinExistence type="predicted"/>
<gene>
    <name evidence="2" type="ORF">SKAU_G00304330</name>
</gene>
<accession>A0A9Q1ILG3</accession>
<evidence type="ECO:0000313" key="3">
    <source>
        <dbReference type="Proteomes" id="UP001152622"/>
    </source>
</evidence>
<keyword evidence="3" id="KW-1185">Reference proteome</keyword>
<evidence type="ECO:0000256" key="1">
    <source>
        <dbReference type="SAM" id="MobiDB-lite"/>
    </source>
</evidence>
<sequence>MEATAWPTYPALAKLIPPESPPSGYRLAPPQTIHRWVSKQSTDTEEEASGKGVGPSDLRQGAGTGLGAIATAPGNGRYVTRLFADTGASAPQRRLNEAGTGSRLRDPISKVAHL</sequence>
<evidence type="ECO:0000313" key="2">
    <source>
        <dbReference type="EMBL" id="KAJ8346240.1"/>
    </source>
</evidence>
<dbReference type="Proteomes" id="UP001152622">
    <property type="component" value="Chromosome 12"/>
</dbReference>
<name>A0A9Q1ILG3_SYNKA</name>
<reference evidence="2" key="1">
    <citation type="journal article" date="2023" name="Science">
        <title>Genome structures resolve the early diversification of teleost fishes.</title>
        <authorList>
            <person name="Parey E."/>
            <person name="Louis A."/>
            <person name="Montfort J."/>
            <person name="Bouchez O."/>
            <person name="Roques C."/>
            <person name="Iampietro C."/>
            <person name="Lluch J."/>
            <person name="Castinel A."/>
            <person name="Donnadieu C."/>
            <person name="Desvignes T."/>
            <person name="Floi Bucao C."/>
            <person name="Jouanno E."/>
            <person name="Wen M."/>
            <person name="Mejri S."/>
            <person name="Dirks R."/>
            <person name="Jansen H."/>
            <person name="Henkel C."/>
            <person name="Chen W.J."/>
            <person name="Zahm M."/>
            <person name="Cabau C."/>
            <person name="Klopp C."/>
            <person name="Thompson A.W."/>
            <person name="Robinson-Rechavi M."/>
            <person name="Braasch I."/>
            <person name="Lecointre G."/>
            <person name="Bobe J."/>
            <person name="Postlethwait J.H."/>
            <person name="Berthelot C."/>
            <person name="Roest Crollius H."/>
            <person name="Guiguen Y."/>
        </authorList>
    </citation>
    <scope>NUCLEOTIDE SEQUENCE</scope>
    <source>
        <strain evidence="2">WJC10195</strain>
    </source>
</reference>
<dbReference type="EMBL" id="JAINUF010000012">
    <property type="protein sequence ID" value="KAJ8346240.1"/>
    <property type="molecule type" value="Genomic_DNA"/>
</dbReference>